<evidence type="ECO:0000313" key="3">
    <source>
        <dbReference type="Proteomes" id="UP001375743"/>
    </source>
</evidence>
<dbReference type="EMBL" id="JBBLZC010000041">
    <property type="protein sequence ID" value="MEK0086028.1"/>
    <property type="molecule type" value="Genomic_DNA"/>
</dbReference>
<dbReference type="InterPro" id="IPR036889">
    <property type="entry name" value="mOase_MmoB_DmpM_sf"/>
</dbReference>
<dbReference type="RefSeq" id="WP_418161872.1">
    <property type="nucleotide sequence ID" value="NZ_JBBLZC010000041.1"/>
</dbReference>
<comment type="caution">
    <text evidence="2">The sequence shown here is derived from an EMBL/GenBank/DDBJ whole genome shotgun (WGS) entry which is preliminary data.</text>
</comment>
<gene>
    <name evidence="2" type="ORF">U1T56_22965</name>
</gene>
<accession>A0ABU8XZX7</accession>
<sequence>MSVTTSEQLFKPLDAITFENTISHQCGVTMNDSVEARCIAEVMEKKPGIRVTYLPAMIRIDGEGRIEFKMDEISEALGREMTPHLFEISTSTHYGRMVMVDDNTVVLFGNMDDALAYE</sequence>
<evidence type="ECO:0000313" key="2">
    <source>
        <dbReference type="EMBL" id="MEK0086028.1"/>
    </source>
</evidence>
<comment type="similarity">
    <text evidence="1">Belongs to the TmoD/XamoD family.</text>
</comment>
<protein>
    <submittedName>
        <fullName evidence="2">MmoB/DmpM family protein</fullName>
    </submittedName>
</protein>
<dbReference type="Gene3D" id="3.90.56.10">
    <property type="entry name" value="Monooxygenase component MmoB/DmpM"/>
    <property type="match status" value="1"/>
</dbReference>
<dbReference type="InterPro" id="IPR003454">
    <property type="entry name" value="MOase_MmoB_DmpM"/>
</dbReference>
<dbReference type="SUPFAM" id="SSF56029">
    <property type="entry name" value="Monooxygenase (hydroxylase) regulatory protein"/>
    <property type="match status" value="1"/>
</dbReference>
<name>A0ABU8XZX7_9PROT</name>
<keyword evidence="3" id="KW-1185">Reference proteome</keyword>
<proteinExistence type="inferred from homology"/>
<evidence type="ECO:0000256" key="1">
    <source>
        <dbReference type="ARBA" id="ARBA00006313"/>
    </source>
</evidence>
<organism evidence="2 3">
    <name type="scientific">Benzoatithermus flavus</name>
    <dbReference type="NCBI Taxonomy" id="3108223"/>
    <lineage>
        <taxon>Bacteria</taxon>
        <taxon>Pseudomonadati</taxon>
        <taxon>Pseudomonadota</taxon>
        <taxon>Alphaproteobacteria</taxon>
        <taxon>Geminicoccales</taxon>
        <taxon>Geminicoccaceae</taxon>
        <taxon>Benzoatithermus</taxon>
    </lineage>
</organism>
<dbReference type="Pfam" id="PF02406">
    <property type="entry name" value="MmoB_DmpM"/>
    <property type="match status" value="1"/>
</dbReference>
<reference evidence="2 3" key="1">
    <citation type="submission" date="2024-01" db="EMBL/GenBank/DDBJ databases">
        <title>Multi-omics insights into the function and evolution of sodium benzoate biodegradation pathways in Benzoatithermus flavus gen. nov., sp. nov. from hot spring.</title>
        <authorList>
            <person name="Hu C.-J."/>
            <person name="Li W.-J."/>
        </authorList>
    </citation>
    <scope>NUCLEOTIDE SEQUENCE [LARGE SCALE GENOMIC DNA]</scope>
    <source>
        <strain evidence="2 3">SYSU G07066</strain>
    </source>
</reference>
<dbReference type="Proteomes" id="UP001375743">
    <property type="component" value="Unassembled WGS sequence"/>
</dbReference>